<keyword evidence="1" id="KW-0472">Membrane</keyword>
<keyword evidence="1" id="KW-1133">Transmembrane helix</keyword>
<dbReference type="InterPro" id="IPR031973">
    <property type="entry name" value="Deltameth_res_prag01"/>
</dbReference>
<keyword evidence="1" id="KW-0812">Transmembrane</keyword>
<evidence type="ECO:0000256" key="1">
    <source>
        <dbReference type="SAM" id="Phobius"/>
    </source>
</evidence>
<name>A0A0K0E904_STRER</name>
<evidence type="ECO:0000313" key="3">
    <source>
        <dbReference type="WBParaSite" id="SSTP_0000598800.1"/>
    </source>
</evidence>
<evidence type="ECO:0000259" key="2">
    <source>
        <dbReference type="Pfam" id="PF16020"/>
    </source>
</evidence>
<accession>A0A0K0E904</accession>
<proteinExistence type="predicted"/>
<feature type="transmembrane region" description="Helical" evidence="1">
    <location>
        <begin position="56"/>
        <end position="76"/>
    </location>
</feature>
<sequence>MKLLRLITAARRAGPIVFRRQGHDSHAPVGPPTTMDAMPVPYQSYRQVYGELQSKFNLYLACSFVAFALSLSYAFYEDVFLVEGLSKPQSYRNRNKQ</sequence>
<dbReference type="WBParaSite" id="SSTP_0000598800.1">
    <property type="protein sequence ID" value="SSTP_0000598800.1"/>
    <property type="gene ID" value="SSTP_0000598800"/>
</dbReference>
<dbReference type="AlphaFoldDB" id="A0A0K0E904"/>
<reference evidence="3" key="1">
    <citation type="submission" date="2015-08" db="UniProtKB">
        <authorList>
            <consortium name="WormBaseParasite"/>
        </authorList>
    </citation>
    <scope>IDENTIFICATION</scope>
</reference>
<dbReference type="Pfam" id="PF16020">
    <property type="entry name" value="Deltameth_res"/>
    <property type="match status" value="1"/>
</dbReference>
<organism evidence="3">
    <name type="scientific">Strongyloides stercoralis</name>
    <name type="common">Threadworm</name>
    <dbReference type="NCBI Taxonomy" id="6248"/>
    <lineage>
        <taxon>Eukaryota</taxon>
        <taxon>Metazoa</taxon>
        <taxon>Ecdysozoa</taxon>
        <taxon>Nematoda</taxon>
        <taxon>Chromadorea</taxon>
        <taxon>Rhabditida</taxon>
        <taxon>Tylenchina</taxon>
        <taxon>Panagrolaimomorpha</taxon>
        <taxon>Strongyloidoidea</taxon>
        <taxon>Strongyloididae</taxon>
        <taxon>Strongyloides</taxon>
    </lineage>
</organism>
<protein>
    <submittedName>
        <fullName evidence="3">Deltameth_res domain-containing protein</fullName>
    </submittedName>
</protein>
<feature type="domain" description="Deltamethrin resistance protein prag01" evidence="2">
    <location>
        <begin position="37"/>
        <end position="80"/>
    </location>
</feature>